<sequence>MLAGSSLISDLNRINSLLINCTNTVQDINSERFTVKREMKAFLTSPDKSEALNSSGQEAESQIDTFISVDENKDKQKTVGLLETETPKSSSSVAHPSLKIDNEDLDEIQWSHKQNSRKDDENSCSEKNPDENDTKFMCSLKDSVQTIPSDEAPAYARQTTVSVPKSILKTRHSSPTATPPVRKFAQYLREKNSVAQNDDPSSVVTYRKKVKFDLSPQHDLGDEDNKFTGSQHDVYFVSEDGVRNKGLAYAASPYSDHNQLYNHMQDDGVINTTSHQEYSDYYEISLQNDDDILKVSMNENSYFEDNTADRQGIDQSNKNQGAAVSTALCEVPTSQVSSTTGLLQISPTGVRPDRAVGQEVADKWSTLDSGDRQARHEVVHRRNLAFVCTTNEHFDSTQQTAMQQENTMQFSAINAEGFTEQEKIEDEVIYADDEKSRSVHDHEQDSGDDIFSGPVEGQADNNSKETMETFCADKGLTSPPHFHVRRTSASTIENKSPDMETPIHFANIVEIVHSDVVRTSYEQDDDSEVTRLIVSESSETPAPVQSLIASEIRENDNDQDRIEEQKNDGALDDCTSDIIEFEKLDKVSNHSDDEEEYDDDDGTMIVRDEDENEKFNSHRPSTSSSIHKADCNEAPTKPTPLFPEGNTQPVSDSNDHIDNEGIKGPAGRLDAKGVGFNPLQSLDLSRLQSERGVYSRMFLRQFKGGIYKKKQLSSLPAEVEVKGSDHTSSSPSDAHQSSRSLINEAKSLPASCTSQVKEPHDKLLSHHQPPHTYALASESDLNIQPSKATPAGHKQPHPDTSSGHQELLQKMDRMSSAIDELISTYPRYPKNGL</sequence>
<protein>
    <submittedName>
        <fullName evidence="3">Uncharacterized protein LOC125178945</fullName>
    </submittedName>
</protein>
<evidence type="ECO:0000313" key="2">
    <source>
        <dbReference type="Proteomes" id="UP000694843"/>
    </source>
</evidence>
<feature type="compositionally biased region" description="Basic and acidic residues" evidence="1">
    <location>
        <begin position="551"/>
        <end position="569"/>
    </location>
</feature>
<dbReference type="RefSeq" id="XP_047739822.1">
    <property type="nucleotide sequence ID" value="XM_047883866.1"/>
</dbReference>
<evidence type="ECO:0000313" key="3">
    <source>
        <dbReference type="RefSeq" id="XP_047739822.1"/>
    </source>
</evidence>
<gene>
    <name evidence="3" type="primary">LOC125178945</name>
</gene>
<name>A0A979FTW4_HYAAZ</name>
<dbReference type="AlphaFoldDB" id="A0A979FTW4"/>
<feature type="region of interest" description="Disordered" evidence="1">
    <location>
        <begin position="775"/>
        <end position="833"/>
    </location>
</feature>
<accession>A0A979FTW4</accession>
<dbReference type="OrthoDB" id="10669433at2759"/>
<feature type="region of interest" description="Disordered" evidence="1">
    <location>
        <begin position="611"/>
        <end position="630"/>
    </location>
</feature>
<keyword evidence="2" id="KW-1185">Reference proteome</keyword>
<proteinExistence type="predicted"/>
<dbReference type="Proteomes" id="UP000694843">
    <property type="component" value="Unplaced"/>
</dbReference>
<feature type="compositionally biased region" description="Basic and acidic residues" evidence="1">
    <location>
        <begin position="434"/>
        <end position="445"/>
    </location>
</feature>
<feature type="region of interest" description="Disordered" evidence="1">
    <location>
        <begin position="82"/>
        <end position="101"/>
    </location>
</feature>
<feature type="region of interest" description="Disordered" evidence="1">
    <location>
        <begin position="550"/>
        <end position="574"/>
    </location>
</feature>
<feature type="region of interest" description="Disordered" evidence="1">
    <location>
        <begin position="639"/>
        <end position="671"/>
    </location>
</feature>
<dbReference type="GeneID" id="125178945"/>
<feature type="region of interest" description="Disordered" evidence="1">
    <location>
        <begin position="434"/>
        <end position="462"/>
    </location>
</feature>
<organism evidence="2 3">
    <name type="scientific">Hyalella azteca</name>
    <name type="common">Amphipod</name>
    <dbReference type="NCBI Taxonomy" id="294128"/>
    <lineage>
        <taxon>Eukaryota</taxon>
        <taxon>Metazoa</taxon>
        <taxon>Ecdysozoa</taxon>
        <taxon>Arthropoda</taxon>
        <taxon>Crustacea</taxon>
        <taxon>Multicrustacea</taxon>
        <taxon>Malacostraca</taxon>
        <taxon>Eumalacostraca</taxon>
        <taxon>Peracarida</taxon>
        <taxon>Amphipoda</taxon>
        <taxon>Senticaudata</taxon>
        <taxon>Talitrida</taxon>
        <taxon>Talitroidea</taxon>
        <taxon>Hyalellidae</taxon>
        <taxon>Hyalella</taxon>
    </lineage>
</organism>
<feature type="compositionally biased region" description="Polar residues" evidence="1">
    <location>
        <begin position="726"/>
        <end position="740"/>
    </location>
</feature>
<evidence type="ECO:0000256" key="1">
    <source>
        <dbReference type="SAM" id="MobiDB-lite"/>
    </source>
</evidence>
<reference evidence="3" key="1">
    <citation type="submission" date="2025-08" db="UniProtKB">
        <authorList>
            <consortium name="RefSeq"/>
        </authorList>
    </citation>
    <scope>IDENTIFICATION</scope>
    <source>
        <tissue evidence="3">Whole organism</tissue>
    </source>
</reference>
<dbReference type="KEGG" id="hazt:125178945"/>
<feature type="region of interest" description="Disordered" evidence="1">
    <location>
        <begin position="112"/>
        <end position="135"/>
    </location>
</feature>
<feature type="region of interest" description="Disordered" evidence="1">
    <location>
        <begin position="718"/>
        <end position="740"/>
    </location>
</feature>